<dbReference type="GO" id="GO:0003700">
    <property type="term" value="F:DNA-binding transcription factor activity"/>
    <property type="evidence" value="ECO:0007669"/>
    <property type="project" value="TreeGrafter"/>
</dbReference>
<dbReference type="Pfam" id="PF02082">
    <property type="entry name" value="Rrf2"/>
    <property type="match status" value="1"/>
</dbReference>
<keyword evidence="1" id="KW-0238">DNA-binding</keyword>
<dbReference type="InterPro" id="IPR036390">
    <property type="entry name" value="WH_DNA-bd_sf"/>
</dbReference>
<dbReference type="GO" id="GO:0005829">
    <property type="term" value="C:cytosol"/>
    <property type="evidence" value="ECO:0007669"/>
    <property type="project" value="TreeGrafter"/>
</dbReference>
<evidence type="ECO:0000313" key="2">
    <source>
        <dbReference type="EMBL" id="MBC5659001.1"/>
    </source>
</evidence>
<comment type="caution">
    <text evidence="2">The sequence shown here is derived from an EMBL/GenBank/DDBJ whole genome shotgun (WGS) entry which is preliminary data.</text>
</comment>
<dbReference type="RefSeq" id="WP_186873106.1">
    <property type="nucleotide sequence ID" value="NZ_JACOOR010000002.1"/>
</dbReference>
<organism evidence="2 3">
    <name type="scientific">Anaerosacchariphilus hominis</name>
    <dbReference type="NCBI Taxonomy" id="2763017"/>
    <lineage>
        <taxon>Bacteria</taxon>
        <taxon>Bacillati</taxon>
        <taxon>Bacillota</taxon>
        <taxon>Clostridia</taxon>
        <taxon>Lachnospirales</taxon>
        <taxon>Lachnospiraceae</taxon>
        <taxon>Anaerosacchariphilus</taxon>
    </lineage>
</organism>
<dbReference type="SUPFAM" id="SSF46785">
    <property type="entry name" value="Winged helix' DNA-binding domain"/>
    <property type="match status" value="1"/>
</dbReference>
<dbReference type="Proteomes" id="UP000649345">
    <property type="component" value="Unassembled WGS sequence"/>
</dbReference>
<proteinExistence type="predicted"/>
<gene>
    <name evidence="2" type="ORF">H8S44_04355</name>
</gene>
<reference evidence="2" key="1">
    <citation type="submission" date="2020-08" db="EMBL/GenBank/DDBJ databases">
        <title>Genome public.</title>
        <authorList>
            <person name="Liu C."/>
            <person name="Sun Q."/>
        </authorList>
    </citation>
    <scope>NUCLEOTIDE SEQUENCE</scope>
    <source>
        <strain evidence="2">NSJ-68</strain>
    </source>
</reference>
<dbReference type="Gene3D" id="1.10.10.10">
    <property type="entry name" value="Winged helix-like DNA-binding domain superfamily/Winged helix DNA-binding domain"/>
    <property type="match status" value="1"/>
</dbReference>
<dbReference type="InterPro" id="IPR036388">
    <property type="entry name" value="WH-like_DNA-bd_sf"/>
</dbReference>
<dbReference type="PANTHER" id="PTHR33221">
    <property type="entry name" value="WINGED HELIX-TURN-HELIX TRANSCRIPTIONAL REGULATOR, RRF2 FAMILY"/>
    <property type="match status" value="1"/>
</dbReference>
<name>A0A923LAJ1_9FIRM</name>
<dbReference type="PANTHER" id="PTHR33221:SF5">
    <property type="entry name" value="HTH-TYPE TRANSCRIPTIONAL REGULATOR ISCR"/>
    <property type="match status" value="1"/>
</dbReference>
<dbReference type="AlphaFoldDB" id="A0A923LAJ1"/>
<evidence type="ECO:0000313" key="3">
    <source>
        <dbReference type="Proteomes" id="UP000649345"/>
    </source>
</evidence>
<dbReference type="EMBL" id="JACOOR010000002">
    <property type="protein sequence ID" value="MBC5659001.1"/>
    <property type="molecule type" value="Genomic_DNA"/>
</dbReference>
<sequence>MKLSTKGRYGLRALIDLALYSENETVSIASISARQNISESYLEQLIAKLRKAGLVTSVRGAGGGYKLARPASEISVGDILRALEGSLDAVNCPGLEEESSCDGSEFCVTKYVWQKINDSINRTVDEIKLEQLVEESRSMKDEAGTKESTSCCI</sequence>
<dbReference type="InterPro" id="IPR030489">
    <property type="entry name" value="TR_Rrf2-type_CS"/>
</dbReference>
<evidence type="ECO:0000256" key="1">
    <source>
        <dbReference type="ARBA" id="ARBA00023125"/>
    </source>
</evidence>
<dbReference type="InterPro" id="IPR000944">
    <property type="entry name" value="Tscrpt_reg_Rrf2"/>
</dbReference>
<accession>A0A923LAJ1</accession>
<dbReference type="PROSITE" id="PS51197">
    <property type="entry name" value="HTH_RRF2_2"/>
    <property type="match status" value="1"/>
</dbReference>
<protein>
    <submittedName>
        <fullName evidence="2">Rrf2 family transcriptional regulator</fullName>
    </submittedName>
</protein>
<keyword evidence="3" id="KW-1185">Reference proteome</keyword>
<dbReference type="NCBIfam" id="TIGR00738">
    <property type="entry name" value="rrf2_super"/>
    <property type="match status" value="1"/>
</dbReference>
<dbReference type="PROSITE" id="PS01332">
    <property type="entry name" value="HTH_RRF2_1"/>
    <property type="match status" value="1"/>
</dbReference>
<dbReference type="GO" id="GO:0003677">
    <property type="term" value="F:DNA binding"/>
    <property type="evidence" value="ECO:0007669"/>
    <property type="project" value="UniProtKB-KW"/>
</dbReference>